<evidence type="ECO:0000313" key="9">
    <source>
        <dbReference type="Proteomes" id="UP000199006"/>
    </source>
</evidence>
<dbReference type="PROSITE" id="PS01224">
    <property type="entry name" value="ARGC"/>
    <property type="match status" value="1"/>
</dbReference>
<dbReference type="GO" id="GO:0005737">
    <property type="term" value="C:cytoplasm"/>
    <property type="evidence" value="ECO:0007669"/>
    <property type="project" value="UniProtKB-SubCell"/>
</dbReference>
<gene>
    <name evidence="5" type="primary">argC</name>
    <name evidence="8" type="ORF">SAMN02983006_00806</name>
</gene>
<evidence type="ECO:0000256" key="5">
    <source>
        <dbReference type="HAMAP-Rule" id="MF_00150"/>
    </source>
</evidence>
<feature type="domain" description="Semialdehyde dehydrogenase NAD-binding" evidence="7">
    <location>
        <begin position="3"/>
        <end position="143"/>
    </location>
</feature>
<dbReference type="GO" id="GO:0006526">
    <property type="term" value="P:L-arginine biosynthetic process"/>
    <property type="evidence" value="ECO:0007669"/>
    <property type="project" value="UniProtKB-UniRule"/>
</dbReference>
<dbReference type="CDD" id="cd17895">
    <property type="entry name" value="AGPR_1_N"/>
    <property type="match status" value="1"/>
</dbReference>
<accession>A0A1I4GM46</accession>
<dbReference type="PANTHER" id="PTHR32338:SF10">
    <property type="entry name" value="N-ACETYL-GAMMA-GLUTAMYL-PHOSPHATE REDUCTASE, CHLOROPLASTIC-RELATED"/>
    <property type="match status" value="1"/>
</dbReference>
<evidence type="ECO:0000313" key="8">
    <source>
        <dbReference type="EMBL" id="SFL31112.1"/>
    </source>
</evidence>
<dbReference type="EMBL" id="FOTI01000007">
    <property type="protein sequence ID" value="SFL31112.1"/>
    <property type="molecule type" value="Genomic_DNA"/>
</dbReference>
<protein>
    <recommendedName>
        <fullName evidence="5">N-acetyl-gamma-glutamyl-phosphate reductase</fullName>
        <shortName evidence="5">AGPR</shortName>
        <ecNumber evidence="5">1.2.1.38</ecNumber>
    </recommendedName>
    <alternativeName>
        <fullName evidence="5">N-acetyl-glutamate semialdehyde dehydrogenase</fullName>
        <shortName evidence="5">NAGSA dehydrogenase</shortName>
    </alternativeName>
</protein>
<keyword evidence="5" id="KW-0963">Cytoplasm</keyword>
<dbReference type="UniPathway" id="UPA00068">
    <property type="reaction ID" value="UER00108"/>
</dbReference>
<organism evidence="8 9">
    <name type="scientific">Halanaerobium salsuginis</name>
    <dbReference type="NCBI Taxonomy" id="29563"/>
    <lineage>
        <taxon>Bacteria</taxon>
        <taxon>Bacillati</taxon>
        <taxon>Bacillota</taxon>
        <taxon>Clostridia</taxon>
        <taxon>Halanaerobiales</taxon>
        <taxon>Halanaerobiaceae</taxon>
        <taxon>Halanaerobium</taxon>
    </lineage>
</organism>
<evidence type="ECO:0000259" key="7">
    <source>
        <dbReference type="SMART" id="SM00859"/>
    </source>
</evidence>
<dbReference type="Pfam" id="PF22698">
    <property type="entry name" value="Semialdhyde_dhC_1"/>
    <property type="match status" value="1"/>
</dbReference>
<dbReference type="InterPro" id="IPR000534">
    <property type="entry name" value="Semialdehyde_DH_NAD-bd"/>
</dbReference>
<evidence type="ECO:0000256" key="6">
    <source>
        <dbReference type="PROSITE-ProRule" id="PRU10010"/>
    </source>
</evidence>
<dbReference type="InterPro" id="IPR058924">
    <property type="entry name" value="AGPR_dimerisation_dom"/>
</dbReference>
<dbReference type="Gene3D" id="3.40.50.720">
    <property type="entry name" value="NAD(P)-binding Rossmann-like Domain"/>
    <property type="match status" value="1"/>
</dbReference>
<evidence type="ECO:0000256" key="1">
    <source>
        <dbReference type="ARBA" id="ARBA00022571"/>
    </source>
</evidence>
<dbReference type="Pfam" id="PF01118">
    <property type="entry name" value="Semialdhyde_dh"/>
    <property type="match status" value="1"/>
</dbReference>
<keyword evidence="2 5" id="KW-0028">Amino-acid biosynthesis</keyword>
<name>A0A1I4GM46_9FIRM</name>
<comment type="function">
    <text evidence="5">Catalyzes the NADPH-dependent reduction of N-acetyl-5-glutamyl phosphate to yield N-acetyl-L-glutamate 5-semialdehyde.</text>
</comment>
<dbReference type="EC" id="1.2.1.38" evidence="5"/>
<dbReference type="OrthoDB" id="9801289at2"/>
<comment type="subcellular location">
    <subcellularLocation>
        <location evidence="5">Cytoplasm</location>
    </subcellularLocation>
</comment>
<dbReference type="GO" id="GO:0051287">
    <property type="term" value="F:NAD binding"/>
    <property type="evidence" value="ECO:0007669"/>
    <property type="project" value="InterPro"/>
</dbReference>
<evidence type="ECO:0000256" key="3">
    <source>
        <dbReference type="ARBA" id="ARBA00022857"/>
    </source>
</evidence>
<dbReference type="HAMAP" id="MF_00150">
    <property type="entry name" value="ArgC_type1"/>
    <property type="match status" value="1"/>
</dbReference>
<dbReference type="PANTHER" id="PTHR32338">
    <property type="entry name" value="N-ACETYL-GAMMA-GLUTAMYL-PHOSPHATE REDUCTASE, CHLOROPLASTIC-RELATED-RELATED"/>
    <property type="match status" value="1"/>
</dbReference>
<comment type="pathway">
    <text evidence="5">Amino-acid biosynthesis; L-arginine biosynthesis; N(2)-acetyl-L-ornithine from L-glutamate: step 3/4.</text>
</comment>
<evidence type="ECO:0000256" key="4">
    <source>
        <dbReference type="ARBA" id="ARBA00023002"/>
    </source>
</evidence>
<dbReference type="SUPFAM" id="SSF55347">
    <property type="entry name" value="Glyceraldehyde-3-phosphate dehydrogenase-like, C-terminal domain"/>
    <property type="match status" value="1"/>
</dbReference>
<dbReference type="Gene3D" id="3.30.360.10">
    <property type="entry name" value="Dihydrodipicolinate Reductase, domain 2"/>
    <property type="match status" value="1"/>
</dbReference>
<dbReference type="NCBIfam" id="TIGR01850">
    <property type="entry name" value="argC"/>
    <property type="match status" value="1"/>
</dbReference>
<reference evidence="8 9" key="1">
    <citation type="submission" date="2016-10" db="EMBL/GenBank/DDBJ databases">
        <authorList>
            <person name="de Groot N.N."/>
        </authorList>
    </citation>
    <scope>NUCLEOTIDE SEQUENCE [LARGE SCALE GENOMIC DNA]</scope>
    <source>
        <strain evidence="8 9">ATCC 51327</strain>
    </source>
</reference>
<dbReference type="RefSeq" id="WP_089860043.1">
    <property type="nucleotide sequence ID" value="NZ_FOTI01000007.1"/>
</dbReference>
<dbReference type="SMART" id="SM00859">
    <property type="entry name" value="Semialdhyde_dh"/>
    <property type="match status" value="1"/>
</dbReference>
<evidence type="ECO:0000256" key="2">
    <source>
        <dbReference type="ARBA" id="ARBA00022605"/>
    </source>
</evidence>
<comment type="catalytic activity">
    <reaction evidence="5">
        <text>N-acetyl-L-glutamate 5-semialdehyde + phosphate + NADP(+) = N-acetyl-L-glutamyl 5-phosphate + NADPH + H(+)</text>
        <dbReference type="Rhea" id="RHEA:21588"/>
        <dbReference type="ChEBI" id="CHEBI:15378"/>
        <dbReference type="ChEBI" id="CHEBI:29123"/>
        <dbReference type="ChEBI" id="CHEBI:43474"/>
        <dbReference type="ChEBI" id="CHEBI:57783"/>
        <dbReference type="ChEBI" id="CHEBI:57936"/>
        <dbReference type="ChEBI" id="CHEBI:58349"/>
        <dbReference type="EC" id="1.2.1.38"/>
    </reaction>
</comment>
<comment type="similarity">
    <text evidence="5">Belongs to the NAGSA dehydrogenase family. Type 1 subfamily.</text>
</comment>
<feature type="active site" evidence="5 6">
    <location>
        <position position="151"/>
    </location>
</feature>
<dbReference type="SUPFAM" id="SSF51735">
    <property type="entry name" value="NAD(P)-binding Rossmann-fold domains"/>
    <property type="match status" value="1"/>
</dbReference>
<dbReference type="InterPro" id="IPR000706">
    <property type="entry name" value="AGPR_type-1"/>
</dbReference>
<dbReference type="GO" id="GO:0070401">
    <property type="term" value="F:NADP+ binding"/>
    <property type="evidence" value="ECO:0007669"/>
    <property type="project" value="InterPro"/>
</dbReference>
<dbReference type="STRING" id="29563.SAMN02983006_00806"/>
<dbReference type="InterPro" id="IPR036291">
    <property type="entry name" value="NAD(P)-bd_dom_sf"/>
</dbReference>
<dbReference type="CDD" id="cd23934">
    <property type="entry name" value="AGPR_1_C"/>
    <property type="match status" value="1"/>
</dbReference>
<sequence length="369" mass="41232">MIKASIIGATGYVGIELIRLLQKHPRVELNELVSNSRAGSKLIDVYPQFRGSQVADYYLKDLSEFEVKDNDIIFTALPHGVSQNIVAELFDQGVKIIDLSGDFRYHDTDLYTEWYGIEHNFSELACKAVYGLSEFNRSAIKKASLVANPGCYVTASLLALLPLVNFSKADLSSIIIDAKSGVSGAGKSLKQDLLFTESYNTMKAYSPGTHRHSSEIEYILNRFLEQSYFQSEFGSEFLALHNFNSANNQKATVLFTPHLVPVKRGIFATIYLKLNAESSKEELTELYNSFYETEKFIQLIPDSLPELKYVAGSNYVQLGFRYNKRTDQVIILSALDNMLKGAAGQAVQNMNIMFNLAEETGLEATALFP</sequence>
<keyword evidence="3 5" id="KW-0521">NADP</keyword>
<dbReference type="GO" id="GO:0003942">
    <property type="term" value="F:N-acetyl-gamma-glutamyl-phosphate reductase activity"/>
    <property type="evidence" value="ECO:0007669"/>
    <property type="project" value="UniProtKB-UniRule"/>
</dbReference>
<keyword evidence="4 5" id="KW-0560">Oxidoreductase</keyword>
<dbReference type="AlphaFoldDB" id="A0A1I4GM46"/>
<dbReference type="InterPro" id="IPR023013">
    <property type="entry name" value="AGPR_AS"/>
</dbReference>
<keyword evidence="9" id="KW-1185">Reference proteome</keyword>
<dbReference type="Proteomes" id="UP000199006">
    <property type="component" value="Unassembled WGS sequence"/>
</dbReference>
<proteinExistence type="inferred from homology"/>
<dbReference type="InterPro" id="IPR050085">
    <property type="entry name" value="AGPR"/>
</dbReference>
<keyword evidence="1 5" id="KW-0055">Arginine biosynthesis</keyword>